<evidence type="ECO:0000256" key="1">
    <source>
        <dbReference type="ARBA" id="ARBA00005854"/>
    </source>
</evidence>
<dbReference type="SUPFAM" id="SSF51735">
    <property type="entry name" value="NAD(P)-binding Rossmann-fold domains"/>
    <property type="match status" value="1"/>
</dbReference>
<dbReference type="PANTHER" id="PTHR42789">
    <property type="entry name" value="D-ISOMER SPECIFIC 2-HYDROXYACID DEHYDROGENASE FAMILY PROTEIN (AFU_ORTHOLOGUE AFUA_6G10090)"/>
    <property type="match status" value="1"/>
</dbReference>
<evidence type="ECO:0000256" key="4">
    <source>
        <dbReference type="RuleBase" id="RU003719"/>
    </source>
</evidence>
<dbReference type="Proteomes" id="UP000581688">
    <property type="component" value="Unassembled WGS sequence"/>
</dbReference>
<dbReference type="Gene3D" id="3.40.50.720">
    <property type="entry name" value="NAD(P)-binding Rossmann-like Domain"/>
    <property type="match status" value="2"/>
</dbReference>
<keyword evidence="8" id="KW-1185">Reference proteome</keyword>
<dbReference type="PANTHER" id="PTHR42789:SF1">
    <property type="entry name" value="D-ISOMER SPECIFIC 2-HYDROXYACID DEHYDROGENASE FAMILY PROTEIN (AFU_ORTHOLOGUE AFUA_6G10090)"/>
    <property type="match status" value="1"/>
</dbReference>
<dbReference type="InterPro" id="IPR006139">
    <property type="entry name" value="D-isomer_2_OHA_DH_cat_dom"/>
</dbReference>
<accession>A0A841Q5L0</accession>
<gene>
    <name evidence="7" type="ORF">HNQ94_002124</name>
</gene>
<sequence length="314" mass="34385">MKIVITELIWPNGLELLEKYGDVEYDPSLWSDRATLLEKVKDADAIIVRNQTQVNEELLGAASNLKVVGRLGVGLDNIDIPATKKREVKVVFAKNANATSVAEYVFSAMFDASRNLSKANDDVHLGNWNRKQFTGSEICGKKLGLIGLGEIAQRVAKRAQAFGLDVLGYDPFVSKFDFVYNELGVKQVSLEELLSHSDFISMHVPLTKGTKDLIGAKEMEQMKSTAYLINSSRGGIINEADLLEAVTLSKIGGAYLDVIEQEPIKPTNPLLTNEKIILTPHIAGLTEEAQVRTSELVAEEVGKVLEGKQALCTV</sequence>
<comment type="similarity">
    <text evidence="1 4">Belongs to the D-isomer specific 2-hydroxyacid dehydrogenase family.</text>
</comment>
<dbReference type="InterPro" id="IPR029753">
    <property type="entry name" value="D-isomer_DH_CS"/>
</dbReference>
<feature type="domain" description="D-isomer specific 2-hydroxyacid dehydrogenase NAD-binding" evidence="6">
    <location>
        <begin position="107"/>
        <end position="283"/>
    </location>
</feature>
<protein>
    <submittedName>
        <fullName evidence="7">D-3-phosphoglycerate dehydrogenase/(S)-sulfolactate dehydrogenase</fullName>
        <ecNumber evidence="7">1.1.1.310</ecNumber>
        <ecNumber evidence="7">1.1.1.95</ecNumber>
    </submittedName>
</protein>
<dbReference type="GO" id="GO:0102155">
    <property type="term" value="F:S-sulfolactate dehydrogenase activity"/>
    <property type="evidence" value="ECO:0007669"/>
    <property type="project" value="UniProtKB-EC"/>
</dbReference>
<organism evidence="7 8">
    <name type="scientific">Salirhabdus euzebyi</name>
    <dbReference type="NCBI Taxonomy" id="394506"/>
    <lineage>
        <taxon>Bacteria</taxon>
        <taxon>Bacillati</taxon>
        <taxon>Bacillota</taxon>
        <taxon>Bacilli</taxon>
        <taxon>Bacillales</taxon>
        <taxon>Bacillaceae</taxon>
        <taxon>Salirhabdus</taxon>
    </lineage>
</organism>
<dbReference type="CDD" id="cd12173">
    <property type="entry name" value="PGDH_4"/>
    <property type="match status" value="1"/>
</dbReference>
<evidence type="ECO:0000313" key="8">
    <source>
        <dbReference type="Proteomes" id="UP000581688"/>
    </source>
</evidence>
<dbReference type="InterPro" id="IPR006140">
    <property type="entry name" value="D-isomer_DH_NAD-bd"/>
</dbReference>
<evidence type="ECO:0000256" key="3">
    <source>
        <dbReference type="ARBA" id="ARBA00023027"/>
    </source>
</evidence>
<evidence type="ECO:0000313" key="7">
    <source>
        <dbReference type="EMBL" id="MBB6453675.1"/>
    </source>
</evidence>
<reference evidence="7 8" key="1">
    <citation type="submission" date="2020-08" db="EMBL/GenBank/DDBJ databases">
        <title>Genomic Encyclopedia of Type Strains, Phase IV (KMG-IV): sequencing the most valuable type-strain genomes for metagenomic binning, comparative biology and taxonomic classification.</title>
        <authorList>
            <person name="Goeker M."/>
        </authorList>
    </citation>
    <scope>NUCLEOTIDE SEQUENCE [LARGE SCALE GENOMIC DNA]</scope>
    <source>
        <strain evidence="7 8">DSM 19612</strain>
    </source>
</reference>
<keyword evidence="3" id="KW-0520">NAD</keyword>
<dbReference type="Pfam" id="PF02826">
    <property type="entry name" value="2-Hacid_dh_C"/>
    <property type="match status" value="1"/>
</dbReference>
<dbReference type="SUPFAM" id="SSF52283">
    <property type="entry name" value="Formate/glycerate dehydrogenase catalytic domain-like"/>
    <property type="match status" value="1"/>
</dbReference>
<dbReference type="GO" id="GO:0004617">
    <property type="term" value="F:phosphoglycerate dehydrogenase activity"/>
    <property type="evidence" value="ECO:0007669"/>
    <property type="project" value="UniProtKB-EC"/>
</dbReference>
<dbReference type="InterPro" id="IPR036291">
    <property type="entry name" value="NAD(P)-bd_dom_sf"/>
</dbReference>
<feature type="domain" description="D-isomer specific 2-hydroxyacid dehydrogenase catalytic" evidence="5">
    <location>
        <begin position="3"/>
        <end position="310"/>
    </location>
</feature>
<evidence type="ECO:0000256" key="2">
    <source>
        <dbReference type="ARBA" id="ARBA00023002"/>
    </source>
</evidence>
<proteinExistence type="inferred from homology"/>
<dbReference type="PROSITE" id="PS00671">
    <property type="entry name" value="D_2_HYDROXYACID_DH_3"/>
    <property type="match status" value="1"/>
</dbReference>
<keyword evidence="2 4" id="KW-0560">Oxidoreductase</keyword>
<dbReference type="FunFam" id="3.40.50.720:FF:000203">
    <property type="entry name" value="D-3-phosphoglycerate dehydrogenase (SerA)"/>
    <property type="match status" value="1"/>
</dbReference>
<dbReference type="Pfam" id="PF00389">
    <property type="entry name" value="2-Hacid_dh"/>
    <property type="match status" value="1"/>
</dbReference>
<dbReference type="EC" id="1.1.1.95" evidence="7"/>
<comment type="caution">
    <text evidence="7">The sequence shown here is derived from an EMBL/GenBank/DDBJ whole genome shotgun (WGS) entry which is preliminary data.</text>
</comment>
<name>A0A841Q5L0_9BACI</name>
<evidence type="ECO:0000259" key="5">
    <source>
        <dbReference type="Pfam" id="PF00389"/>
    </source>
</evidence>
<dbReference type="GO" id="GO:0051287">
    <property type="term" value="F:NAD binding"/>
    <property type="evidence" value="ECO:0007669"/>
    <property type="project" value="InterPro"/>
</dbReference>
<dbReference type="AlphaFoldDB" id="A0A841Q5L0"/>
<dbReference type="InterPro" id="IPR050857">
    <property type="entry name" value="D-2-hydroxyacid_DH"/>
</dbReference>
<dbReference type="EC" id="1.1.1.310" evidence="7"/>
<dbReference type="EMBL" id="JACHGH010000005">
    <property type="protein sequence ID" value="MBB6453675.1"/>
    <property type="molecule type" value="Genomic_DNA"/>
</dbReference>
<evidence type="ECO:0000259" key="6">
    <source>
        <dbReference type="Pfam" id="PF02826"/>
    </source>
</evidence>
<dbReference type="RefSeq" id="WP_174495979.1">
    <property type="nucleotide sequence ID" value="NZ_CADDWK010000005.1"/>
</dbReference>